<dbReference type="PANTHER" id="PTHR46246:SF1">
    <property type="entry name" value="GUANOSINE-3',5'-BIS(DIPHOSPHATE) 3'-PYROPHOSPHOHYDROLASE MESH1"/>
    <property type="match status" value="1"/>
</dbReference>
<reference evidence="2" key="1">
    <citation type="journal article" date="2019" name="Int. J. Syst. Evol. Microbiol.">
        <title>The Global Catalogue of Microorganisms (GCM) 10K type strain sequencing project: providing services to taxonomists for standard genome sequencing and annotation.</title>
        <authorList>
            <consortium name="The Broad Institute Genomics Platform"/>
            <consortium name="The Broad Institute Genome Sequencing Center for Infectious Disease"/>
            <person name="Wu L."/>
            <person name="Ma J."/>
        </authorList>
    </citation>
    <scope>NUCLEOTIDE SEQUENCE [LARGE SCALE GENOMIC DNA]</scope>
    <source>
        <strain evidence="2">CGMCC 1.10759</strain>
    </source>
</reference>
<accession>A0ABV8STK4</accession>
<comment type="caution">
    <text evidence="1">The sequence shown here is derived from an EMBL/GenBank/DDBJ whole genome shotgun (WGS) entry which is preliminary data.</text>
</comment>
<evidence type="ECO:0000313" key="2">
    <source>
        <dbReference type="Proteomes" id="UP001595904"/>
    </source>
</evidence>
<evidence type="ECO:0000313" key="1">
    <source>
        <dbReference type="EMBL" id="MFC4310287.1"/>
    </source>
</evidence>
<dbReference type="Gene3D" id="1.10.3210.10">
    <property type="entry name" value="Hypothetical protein af1432"/>
    <property type="match status" value="1"/>
</dbReference>
<sequence>MSTLERAIALAAEGHAGQFDKAGQPYILHPIRVMLRVNGANERIAAILHDVVEDTPVTLDQLAAEGFSKDVVDAVDALTKRPGETRIDAAQRAAANPIARVVKLADNAENMDLSRISNPTQKDYDRLEEYKRVREILLASLPTSAPPGT</sequence>
<dbReference type="RefSeq" id="WP_380597657.1">
    <property type="nucleotide sequence ID" value="NZ_JBHSDU010000003.1"/>
</dbReference>
<gene>
    <name evidence="1" type="ORF">ACFPN2_14435</name>
</gene>
<protein>
    <submittedName>
        <fullName evidence="1">HD domain-containing protein</fullName>
    </submittedName>
</protein>
<proteinExistence type="predicted"/>
<dbReference type="PANTHER" id="PTHR46246">
    <property type="entry name" value="GUANOSINE-3',5'-BIS(DIPHOSPHATE) 3'-PYROPHOSPHOHYDROLASE MESH1"/>
    <property type="match status" value="1"/>
</dbReference>
<keyword evidence="2" id="KW-1185">Reference proteome</keyword>
<organism evidence="1 2">
    <name type="scientific">Steroidobacter flavus</name>
    <dbReference type="NCBI Taxonomy" id="1842136"/>
    <lineage>
        <taxon>Bacteria</taxon>
        <taxon>Pseudomonadati</taxon>
        <taxon>Pseudomonadota</taxon>
        <taxon>Gammaproteobacteria</taxon>
        <taxon>Steroidobacterales</taxon>
        <taxon>Steroidobacteraceae</taxon>
        <taxon>Steroidobacter</taxon>
    </lineage>
</organism>
<dbReference type="Proteomes" id="UP001595904">
    <property type="component" value="Unassembled WGS sequence"/>
</dbReference>
<name>A0ABV8STK4_9GAMM</name>
<dbReference type="InterPro" id="IPR052194">
    <property type="entry name" value="MESH1"/>
</dbReference>
<dbReference type="EMBL" id="JBHSDU010000003">
    <property type="protein sequence ID" value="MFC4310287.1"/>
    <property type="molecule type" value="Genomic_DNA"/>
</dbReference>
<dbReference type="SUPFAM" id="SSF109604">
    <property type="entry name" value="HD-domain/PDEase-like"/>
    <property type="match status" value="1"/>
</dbReference>
<dbReference type="Pfam" id="PF13328">
    <property type="entry name" value="HD_4"/>
    <property type="match status" value="1"/>
</dbReference>